<name>A0A132AKT1_SARSC</name>
<accession>A0A132AKT1</accession>
<evidence type="ECO:0000313" key="6">
    <source>
        <dbReference type="Proteomes" id="UP000616769"/>
    </source>
</evidence>
<dbReference type="Proteomes" id="UP000070412">
    <property type="component" value="Unassembled WGS sequence"/>
</dbReference>
<dbReference type="OrthoDB" id="414698at2759"/>
<evidence type="ECO:0000313" key="3">
    <source>
        <dbReference type="EMBL" id="KPM11612.1"/>
    </source>
</evidence>
<organism evidence="3 6">
    <name type="scientific">Sarcoptes scabiei</name>
    <name type="common">Itch mite</name>
    <name type="synonym">Acarus scabiei</name>
    <dbReference type="NCBI Taxonomy" id="52283"/>
    <lineage>
        <taxon>Eukaryota</taxon>
        <taxon>Metazoa</taxon>
        <taxon>Ecdysozoa</taxon>
        <taxon>Arthropoda</taxon>
        <taxon>Chelicerata</taxon>
        <taxon>Arachnida</taxon>
        <taxon>Acari</taxon>
        <taxon>Acariformes</taxon>
        <taxon>Sarcoptiformes</taxon>
        <taxon>Astigmata</taxon>
        <taxon>Psoroptidia</taxon>
        <taxon>Sarcoptoidea</taxon>
        <taxon>Sarcoptidae</taxon>
        <taxon>Sarcoptinae</taxon>
        <taxon>Sarcoptes</taxon>
    </lineage>
</organism>
<feature type="compositionally biased region" description="Basic and acidic residues" evidence="1">
    <location>
        <begin position="21"/>
        <end position="30"/>
    </location>
</feature>
<dbReference type="InterPro" id="IPR011990">
    <property type="entry name" value="TPR-like_helical_dom_sf"/>
</dbReference>
<dbReference type="Gene3D" id="1.25.40.10">
    <property type="entry name" value="Tetratricopeptide repeat domain"/>
    <property type="match status" value="1"/>
</dbReference>
<dbReference type="VEuPathDB" id="VectorBase:SSCA008989"/>
<protein>
    <recommendedName>
        <fullName evidence="7">DUF924-domain-containing protein</fullName>
    </recommendedName>
</protein>
<reference evidence="5" key="2">
    <citation type="journal article" date="2020" name="PLoS Negl. Trop. Dis.">
        <title>High-quality nuclear genome for Sarcoptes scabiei-A critical resource for a neglected parasite.</title>
        <authorList>
            <person name="Korhonen P.K."/>
            <person name="Gasser R.B."/>
            <person name="Ma G."/>
            <person name="Wang T."/>
            <person name="Stroehlein A.J."/>
            <person name="Young N.D."/>
            <person name="Ang C.S."/>
            <person name="Fernando D.D."/>
            <person name="Lu H.C."/>
            <person name="Taylor S."/>
            <person name="Reynolds S.L."/>
            <person name="Mofiz E."/>
            <person name="Najaraj S.H."/>
            <person name="Gowda H."/>
            <person name="Madugundu A."/>
            <person name="Renuse S."/>
            <person name="Holt D."/>
            <person name="Pandey A."/>
            <person name="Papenfuss A.T."/>
            <person name="Fischer K."/>
        </authorList>
    </citation>
    <scope>NUCLEOTIDE SEQUENCE [LARGE SCALE GENOMIC DNA]</scope>
</reference>
<evidence type="ECO:0000313" key="5">
    <source>
        <dbReference type="Proteomes" id="UP000070412"/>
    </source>
</evidence>
<dbReference type="Pfam" id="PF06041">
    <property type="entry name" value="DUF924"/>
    <property type="match status" value="1"/>
</dbReference>
<feature type="compositionally biased region" description="Basic and acidic residues" evidence="1">
    <location>
        <begin position="1"/>
        <end position="12"/>
    </location>
</feature>
<reference evidence="3 6" key="1">
    <citation type="journal article" date="2015" name="Parasit. Vectors">
        <title>Draft genome of the scabies mite.</title>
        <authorList>
            <person name="Rider S.D.Jr."/>
            <person name="Morgan M.S."/>
            <person name="Arlian L.G."/>
        </authorList>
    </citation>
    <scope>NUCLEOTIDE SEQUENCE [LARGE SCALE GENOMIC DNA]</scope>
    <source>
        <strain evidence="3">Arlian Lab</strain>
    </source>
</reference>
<keyword evidence="5" id="KW-1185">Reference proteome</keyword>
<proteinExistence type="predicted"/>
<gene>
    <name evidence="3" type="ORF">QR98_0101850</name>
    <name evidence="2" type="ORF">SSS_7556</name>
</gene>
<evidence type="ECO:0008006" key="7">
    <source>
        <dbReference type="Google" id="ProtNLM"/>
    </source>
</evidence>
<dbReference type="InterPro" id="IPR010323">
    <property type="entry name" value="DUF924"/>
</dbReference>
<dbReference type="AlphaFoldDB" id="A0A132AKT1"/>
<evidence type="ECO:0000256" key="1">
    <source>
        <dbReference type="SAM" id="MobiDB-lite"/>
    </source>
</evidence>
<feature type="region of interest" description="Disordered" evidence="1">
    <location>
        <begin position="1"/>
        <end position="36"/>
    </location>
</feature>
<dbReference type="EMBL" id="WVUK01000054">
    <property type="protein sequence ID" value="KAF7494102.1"/>
    <property type="molecule type" value="Genomic_DNA"/>
</dbReference>
<reference evidence="2" key="3">
    <citation type="submission" date="2020-01" db="EMBL/GenBank/DDBJ databases">
        <authorList>
            <person name="Korhonen P.K.K."/>
            <person name="Guangxu M.G."/>
            <person name="Wang T.W."/>
            <person name="Stroehlein A.J.S."/>
            <person name="Young N.D."/>
            <person name="Ang C.-S.A."/>
            <person name="Fernando D.W.F."/>
            <person name="Lu H.L."/>
            <person name="Taylor S.T."/>
            <person name="Ehtesham M.E.M."/>
            <person name="Najaraj S.H.N."/>
            <person name="Harsha G.H.G."/>
            <person name="Madugundu A.M."/>
            <person name="Renuse S.R."/>
            <person name="Holt D.H."/>
            <person name="Pandey A.P."/>
            <person name="Papenfuss A.P."/>
            <person name="Gasser R.B.G."/>
            <person name="Fischer K.F."/>
        </authorList>
    </citation>
    <scope>NUCLEOTIDE SEQUENCE</scope>
    <source>
        <strain evidence="2">SSS_KF_BRIS2020</strain>
    </source>
</reference>
<evidence type="ECO:0000313" key="4">
    <source>
        <dbReference type="EnsemblMetazoa" id="KAF7494102.1"/>
    </source>
</evidence>
<dbReference type="SUPFAM" id="SSF48452">
    <property type="entry name" value="TPR-like"/>
    <property type="match status" value="1"/>
</dbReference>
<sequence>MSQEETVSRDIDSPMNDIDDSEIKSNKNDDVGEGSLPDTIVSSIELVKLKNVTNVHCRNDEDEREESKEETDRRIKHVLDFWFGDPDDSDFLQPKSFWYGSTIEQDDYVRENLCEDYEDARKGALDHWSKSINGAIALILLLDQVPRNIYRDQPKSFETDEKALEIARDVVNRGWDRNQPNIIRRYIYSPFNHSENLADQERSVELYTDIGEKEHLYWAKNFHAIIKAYGRFPHRDRILGRRRSPYRNK</sequence>
<dbReference type="Proteomes" id="UP000616769">
    <property type="component" value="Unassembled WGS sequence"/>
</dbReference>
<evidence type="ECO:0000313" key="2">
    <source>
        <dbReference type="EMBL" id="KAF7494102.1"/>
    </source>
</evidence>
<dbReference type="Gene3D" id="1.20.58.320">
    <property type="entry name" value="TPR-like"/>
    <property type="match status" value="1"/>
</dbReference>
<dbReference type="EnsemblMetazoa" id="SSS_7556s_mrna">
    <property type="protein sequence ID" value="KAF7494102.1"/>
    <property type="gene ID" value="SSS_7556"/>
</dbReference>
<dbReference type="EMBL" id="JXLN01017539">
    <property type="protein sequence ID" value="KPM11612.1"/>
    <property type="molecule type" value="Genomic_DNA"/>
</dbReference>
<reference evidence="4" key="4">
    <citation type="submission" date="2022-06" db="UniProtKB">
        <authorList>
            <consortium name="EnsemblMetazoa"/>
        </authorList>
    </citation>
    <scope>IDENTIFICATION</scope>
</reference>